<protein>
    <submittedName>
        <fullName evidence="2">Cold-shock DNA-binding protein family</fullName>
    </submittedName>
</protein>
<dbReference type="AlphaFoldDB" id="A0A1G6VMP9"/>
<evidence type="ECO:0000313" key="2">
    <source>
        <dbReference type="EMBL" id="SDD54126.1"/>
    </source>
</evidence>
<dbReference type="InterPro" id="IPR050181">
    <property type="entry name" value="Cold_shock_domain"/>
</dbReference>
<name>A0A1G6VMP9_9PROT</name>
<gene>
    <name evidence="2" type="ORF">SAMN04488071_0763</name>
</gene>
<dbReference type="OrthoDB" id="9791685at2"/>
<feature type="domain" description="CSD" evidence="1">
    <location>
        <begin position="19"/>
        <end position="84"/>
    </location>
</feature>
<evidence type="ECO:0000313" key="3">
    <source>
        <dbReference type="Proteomes" id="UP000183685"/>
    </source>
</evidence>
<dbReference type="CDD" id="cd04458">
    <property type="entry name" value="CSP_CDS"/>
    <property type="match status" value="2"/>
</dbReference>
<dbReference type="RefSeq" id="WP_068305490.1">
    <property type="nucleotide sequence ID" value="NZ_DAIOMO010000001.1"/>
</dbReference>
<dbReference type="Gene3D" id="2.40.50.140">
    <property type="entry name" value="Nucleic acid-binding proteins"/>
    <property type="match status" value="2"/>
</dbReference>
<dbReference type="Proteomes" id="UP000183685">
    <property type="component" value="Unassembled WGS sequence"/>
</dbReference>
<dbReference type="EMBL" id="FNAK01000002">
    <property type="protein sequence ID" value="SDD54126.1"/>
    <property type="molecule type" value="Genomic_DNA"/>
</dbReference>
<keyword evidence="2" id="KW-0238">DNA-binding</keyword>
<dbReference type="SMART" id="SM00357">
    <property type="entry name" value="CSP"/>
    <property type="match status" value="2"/>
</dbReference>
<dbReference type="InterPro" id="IPR011129">
    <property type="entry name" value="CSD"/>
</dbReference>
<sequence>MDGRSTICSEERPDEVSQLVTGRVKWFDAVKGYGFIVPDDEDGDVLLHFSVLRDVGRRSVPEGTTVVCQAVVRDKGRQATEVQSLDLSTAVAPEDLGRSSFSHPGMDIDVSPDFEDVVVKWFNRTKGYGFVSRGEGTQDIFVHIETLRRAGLTDLEPSQEVRVRIGTGERGPLVAQIALPGDA</sequence>
<dbReference type="InterPro" id="IPR002059">
    <property type="entry name" value="CSP_DNA-bd"/>
</dbReference>
<proteinExistence type="predicted"/>
<feature type="domain" description="CSD" evidence="1">
    <location>
        <begin position="114"/>
        <end position="179"/>
    </location>
</feature>
<dbReference type="PANTHER" id="PTHR11544">
    <property type="entry name" value="COLD SHOCK DOMAIN CONTAINING PROTEINS"/>
    <property type="match status" value="1"/>
</dbReference>
<dbReference type="GO" id="GO:0003677">
    <property type="term" value="F:DNA binding"/>
    <property type="evidence" value="ECO:0007669"/>
    <property type="project" value="UniProtKB-KW"/>
</dbReference>
<keyword evidence="3" id="KW-1185">Reference proteome</keyword>
<organism evidence="2 3">
    <name type="scientific">Kordiimonas lacus</name>
    <dbReference type="NCBI Taxonomy" id="637679"/>
    <lineage>
        <taxon>Bacteria</taxon>
        <taxon>Pseudomonadati</taxon>
        <taxon>Pseudomonadota</taxon>
        <taxon>Alphaproteobacteria</taxon>
        <taxon>Kordiimonadales</taxon>
        <taxon>Kordiimonadaceae</taxon>
        <taxon>Kordiimonas</taxon>
    </lineage>
</organism>
<dbReference type="SUPFAM" id="SSF50249">
    <property type="entry name" value="Nucleic acid-binding proteins"/>
    <property type="match status" value="2"/>
</dbReference>
<evidence type="ECO:0000259" key="1">
    <source>
        <dbReference type="PROSITE" id="PS51857"/>
    </source>
</evidence>
<reference evidence="2 3" key="1">
    <citation type="submission" date="2016-10" db="EMBL/GenBank/DDBJ databases">
        <authorList>
            <person name="de Groot N.N."/>
        </authorList>
    </citation>
    <scope>NUCLEOTIDE SEQUENCE [LARGE SCALE GENOMIC DNA]</scope>
    <source>
        <strain evidence="2 3">CGMCC 1.9109</strain>
    </source>
</reference>
<dbReference type="GO" id="GO:0005829">
    <property type="term" value="C:cytosol"/>
    <property type="evidence" value="ECO:0007669"/>
    <property type="project" value="UniProtKB-ARBA"/>
</dbReference>
<dbReference type="PROSITE" id="PS51857">
    <property type="entry name" value="CSD_2"/>
    <property type="match status" value="2"/>
</dbReference>
<dbReference type="PRINTS" id="PR00050">
    <property type="entry name" value="COLDSHOCK"/>
</dbReference>
<dbReference type="InterPro" id="IPR012340">
    <property type="entry name" value="NA-bd_OB-fold"/>
</dbReference>
<dbReference type="Pfam" id="PF00313">
    <property type="entry name" value="CSD"/>
    <property type="match status" value="2"/>
</dbReference>
<dbReference type="STRING" id="637679.GCA_001550055_02477"/>
<accession>A0A1G6VMP9</accession>